<gene>
    <name evidence="1" type="ORF">CHC_T00008075001</name>
</gene>
<dbReference type="Proteomes" id="UP000012073">
    <property type="component" value="Unassembled WGS sequence"/>
</dbReference>
<evidence type="ECO:0000313" key="1">
    <source>
        <dbReference type="EMBL" id="CDF32343.1"/>
    </source>
</evidence>
<reference evidence="2" key="1">
    <citation type="journal article" date="2013" name="Proc. Natl. Acad. Sci. U.S.A.">
        <title>Genome structure and metabolic features in the red seaweed Chondrus crispus shed light on evolution of the Archaeplastida.</title>
        <authorList>
            <person name="Collen J."/>
            <person name="Porcel B."/>
            <person name="Carre W."/>
            <person name="Ball S.G."/>
            <person name="Chaparro C."/>
            <person name="Tonon T."/>
            <person name="Barbeyron T."/>
            <person name="Michel G."/>
            <person name="Noel B."/>
            <person name="Valentin K."/>
            <person name="Elias M."/>
            <person name="Artiguenave F."/>
            <person name="Arun A."/>
            <person name="Aury J.M."/>
            <person name="Barbosa-Neto J.F."/>
            <person name="Bothwell J.H."/>
            <person name="Bouget F.Y."/>
            <person name="Brillet L."/>
            <person name="Cabello-Hurtado F."/>
            <person name="Capella-Gutierrez S."/>
            <person name="Charrier B."/>
            <person name="Cladiere L."/>
            <person name="Cock J.M."/>
            <person name="Coelho S.M."/>
            <person name="Colleoni C."/>
            <person name="Czjzek M."/>
            <person name="Da Silva C."/>
            <person name="Delage L."/>
            <person name="Denoeud F."/>
            <person name="Deschamps P."/>
            <person name="Dittami S.M."/>
            <person name="Gabaldon T."/>
            <person name="Gachon C.M."/>
            <person name="Groisillier A."/>
            <person name="Herve C."/>
            <person name="Jabbari K."/>
            <person name="Katinka M."/>
            <person name="Kloareg B."/>
            <person name="Kowalczyk N."/>
            <person name="Labadie K."/>
            <person name="Leblanc C."/>
            <person name="Lopez P.J."/>
            <person name="McLachlan D.H."/>
            <person name="Meslet-Cladiere L."/>
            <person name="Moustafa A."/>
            <person name="Nehr Z."/>
            <person name="Nyvall Collen P."/>
            <person name="Panaud O."/>
            <person name="Partensky F."/>
            <person name="Poulain J."/>
            <person name="Rensing S.A."/>
            <person name="Rousvoal S."/>
            <person name="Samson G."/>
            <person name="Symeonidi A."/>
            <person name="Weissenbach J."/>
            <person name="Zambounis A."/>
            <person name="Wincker P."/>
            <person name="Boyen C."/>
        </authorList>
    </citation>
    <scope>NUCLEOTIDE SEQUENCE [LARGE SCALE GENOMIC DNA]</scope>
    <source>
        <strain evidence="2">cv. Stackhouse</strain>
    </source>
</reference>
<dbReference type="EMBL" id="HG001477">
    <property type="protein sequence ID" value="CDF32343.1"/>
    <property type="molecule type" value="Genomic_DNA"/>
</dbReference>
<organism evidence="1 2">
    <name type="scientific">Chondrus crispus</name>
    <name type="common">Carrageen Irish moss</name>
    <name type="synonym">Polymorpha crispa</name>
    <dbReference type="NCBI Taxonomy" id="2769"/>
    <lineage>
        <taxon>Eukaryota</taxon>
        <taxon>Rhodophyta</taxon>
        <taxon>Florideophyceae</taxon>
        <taxon>Rhodymeniophycidae</taxon>
        <taxon>Gigartinales</taxon>
        <taxon>Gigartinaceae</taxon>
        <taxon>Chondrus</taxon>
    </lineage>
</organism>
<protein>
    <submittedName>
        <fullName evidence="1">Uncharacterized protein</fullName>
    </submittedName>
</protein>
<dbReference type="KEGG" id="ccp:CHC_T00008075001"/>
<sequence length="224" mass="24851">MLFGILVLTVLLVHLLFHLGVLLHIPHVASLRLWGSFDTFRQINCISFLPILMFTRAVRVVFIDVFIDNVGHVIVVGLVEAILRPVDIDGVLLARDRVGVAIDVRNAMWPRERLGCVRVIRVGDDVDVEGGATVERDVCRHALYVGDDFRRVEGCGCDGSDRGVLGRIRVDMRWFLCHEAFGPSRLLNVALLCGIGRRGFLVGDGCLFWHGVRGWETGAVTVAV</sequence>
<accession>R7Q361</accession>
<name>R7Q361_CHOCR</name>
<dbReference type="Gramene" id="CDF32343">
    <property type="protein sequence ID" value="CDF32343"/>
    <property type="gene ID" value="CHC_T00008075001"/>
</dbReference>
<dbReference type="RefSeq" id="XP_005712008.1">
    <property type="nucleotide sequence ID" value="XM_005711951.1"/>
</dbReference>
<dbReference type="GeneID" id="17319722"/>
<evidence type="ECO:0000313" key="2">
    <source>
        <dbReference type="Proteomes" id="UP000012073"/>
    </source>
</evidence>
<proteinExistence type="predicted"/>
<dbReference type="AlphaFoldDB" id="R7Q361"/>
<keyword evidence="2" id="KW-1185">Reference proteome</keyword>